<evidence type="ECO:0000256" key="4">
    <source>
        <dbReference type="ARBA" id="ARBA00023186"/>
    </source>
</evidence>
<name>A0A1A6HLF9_NEOLE</name>
<sequence>MPENVAPRSGVPAAGPGGRGKGAYQDRDKPAQIRFSNISAAKGIAPSPARPAAVRAKLTVTSALAAFCSLKVVPSCGEPSRVQCWSHYILVEEKKQIQDGKGDVTITNDGATILKQMQVLHPAARMLVELSKAQDIEAGDGTTSVVIIAGSLLDSCTKLLQKGIHPTIISESFQNALEKGLEILNDMSRPVQLSDRETLLNSATTSLNSKVVSQYSSLLSPMSVNAVMKVIDPATATNDCELVEGLVLTQKVANSGISRVEKAKIGLIQFCLSAPKTDVNALSDLALHFLNKMKIMVVKDIEREDIEFICKTIGTKPVAHIDQFTADMLGSAELAEEVSLNGSGKLFKITGCTSPGKTVTIVVRGSNKLVIEEAERSIHDALCVIRCLGGISNILEEMVVQPLLVSVSALTLATETVRSILKIDDVFRWEKQAQSKQRSRGR</sequence>
<evidence type="ECO:0000256" key="1">
    <source>
        <dbReference type="ARBA" id="ARBA00008020"/>
    </source>
</evidence>
<dbReference type="AlphaFoldDB" id="A0A1A6HLF9"/>
<dbReference type="EMBL" id="LZPO01027385">
    <property type="protein sequence ID" value="OBS78790.1"/>
    <property type="molecule type" value="Genomic_DNA"/>
</dbReference>
<dbReference type="PROSITE" id="PS00751">
    <property type="entry name" value="TCP1_2"/>
    <property type="match status" value="1"/>
</dbReference>
<evidence type="ECO:0000313" key="7">
    <source>
        <dbReference type="EMBL" id="OBS78790.1"/>
    </source>
</evidence>
<dbReference type="InterPro" id="IPR027410">
    <property type="entry name" value="TCP-1-like_intermed_sf"/>
</dbReference>
<keyword evidence="4 5" id="KW-0143">Chaperone</keyword>
<keyword evidence="8" id="KW-1185">Reference proteome</keyword>
<accession>A0A1A6HLF9</accession>
<dbReference type="OrthoDB" id="10248520at2759"/>
<evidence type="ECO:0000256" key="6">
    <source>
        <dbReference type="SAM" id="MobiDB-lite"/>
    </source>
</evidence>
<feature type="compositionally biased region" description="Low complexity" evidence="6">
    <location>
        <begin position="1"/>
        <end position="14"/>
    </location>
</feature>
<dbReference type="Gene3D" id="3.50.7.10">
    <property type="entry name" value="GroEL"/>
    <property type="match status" value="2"/>
</dbReference>
<dbReference type="GO" id="GO:0005524">
    <property type="term" value="F:ATP binding"/>
    <property type="evidence" value="ECO:0007669"/>
    <property type="project" value="UniProtKB-KW"/>
</dbReference>
<dbReference type="Gene3D" id="1.10.560.10">
    <property type="entry name" value="GroEL-like equatorial domain"/>
    <property type="match status" value="2"/>
</dbReference>
<keyword evidence="2 5" id="KW-0547">Nucleotide-binding</keyword>
<keyword evidence="3 5" id="KW-0067">ATP-binding</keyword>
<dbReference type="GO" id="GO:0140662">
    <property type="term" value="F:ATP-dependent protein folding chaperone"/>
    <property type="evidence" value="ECO:0007669"/>
    <property type="project" value="InterPro"/>
</dbReference>
<gene>
    <name evidence="7" type="ORF">A6R68_18809</name>
</gene>
<dbReference type="Proteomes" id="UP000092124">
    <property type="component" value="Unassembled WGS sequence"/>
</dbReference>
<dbReference type="Pfam" id="PF00118">
    <property type="entry name" value="Cpn60_TCP1"/>
    <property type="match status" value="2"/>
</dbReference>
<proteinExistence type="inferred from homology"/>
<dbReference type="InterPro" id="IPR027413">
    <property type="entry name" value="GROEL-like_equatorial_sf"/>
</dbReference>
<evidence type="ECO:0008006" key="9">
    <source>
        <dbReference type="Google" id="ProtNLM"/>
    </source>
</evidence>
<reference evidence="7 8" key="1">
    <citation type="submission" date="2016-06" db="EMBL/GenBank/DDBJ databases">
        <title>The Draft Genome Sequence and Annotation of the Desert Woodrat Neotoma lepida.</title>
        <authorList>
            <person name="Campbell M."/>
            <person name="Oakeson K.F."/>
            <person name="Yandell M."/>
            <person name="Halpert J.R."/>
            <person name="Dearing D."/>
        </authorList>
    </citation>
    <scope>NUCLEOTIDE SEQUENCE [LARGE SCALE GENOMIC DNA]</scope>
    <source>
        <strain evidence="7">417</strain>
        <tissue evidence="7">Liver</tissue>
    </source>
</reference>
<protein>
    <recommendedName>
        <fullName evidence="9">T-complex protein 1 subunit delta</fullName>
    </recommendedName>
</protein>
<evidence type="ECO:0000256" key="5">
    <source>
        <dbReference type="RuleBase" id="RU004187"/>
    </source>
</evidence>
<evidence type="ECO:0000313" key="8">
    <source>
        <dbReference type="Proteomes" id="UP000092124"/>
    </source>
</evidence>
<dbReference type="Gene3D" id="3.30.260.10">
    <property type="entry name" value="TCP-1-like chaperonin intermediate domain"/>
    <property type="match status" value="2"/>
</dbReference>
<organism evidence="7 8">
    <name type="scientific">Neotoma lepida</name>
    <name type="common">Desert woodrat</name>
    <dbReference type="NCBI Taxonomy" id="56216"/>
    <lineage>
        <taxon>Eukaryota</taxon>
        <taxon>Metazoa</taxon>
        <taxon>Chordata</taxon>
        <taxon>Craniata</taxon>
        <taxon>Vertebrata</taxon>
        <taxon>Euteleostomi</taxon>
        <taxon>Mammalia</taxon>
        <taxon>Eutheria</taxon>
        <taxon>Euarchontoglires</taxon>
        <taxon>Glires</taxon>
        <taxon>Rodentia</taxon>
        <taxon>Myomorpha</taxon>
        <taxon>Muroidea</taxon>
        <taxon>Cricetidae</taxon>
        <taxon>Neotominae</taxon>
        <taxon>Neotoma</taxon>
    </lineage>
</organism>
<dbReference type="InterPro" id="IPR002423">
    <property type="entry name" value="Cpn60/GroEL/TCP-1"/>
</dbReference>
<dbReference type="InterPro" id="IPR002194">
    <property type="entry name" value="Chaperonin_TCP-1_CS"/>
</dbReference>
<comment type="similarity">
    <text evidence="1 5">Belongs to the TCP-1 chaperonin family.</text>
</comment>
<dbReference type="InterPro" id="IPR027409">
    <property type="entry name" value="GroEL-like_apical_dom_sf"/>
</dbReference>
<dbReference type="InterPro" id="IPR017998">
    <property type="entry name" value="Chaperone_TCP-1"/>
</dbReference>
<dbReference type="SUPFAM" id="SSF48592">
    <property type="entry name" value="GroEL equatorial domain-like"/>
    <property type="match status" value="1"/>
</dbReference>
<feature type="region of interest" description="Disordered" evidence="6">
    <location>
        <begin position="1"/>
        <end position="28"/>
    </location>
</feature>
<dbReference type="PROSITE" id="PS00995">
    <property type="entry name" value="TCP1_3"/>
    <property type="match status" value="1"/>
</dbReference>
<evidence type="ECO:0000256" key="2">
    <source>
        <dbReference type="ARBA" id="ARBA00022741"/>
    </source>
</evidence>
<dbReference type="SUPFAM" id="SSF52029">
    <property type="entry name" value="GroEL apical domain-like"/>
    <property type="match status" value="1"/>
</dbReference>
<dbReference type="PRINTS" id="PR00304">
    <property type="entry name" value="TCOMPLEXTCP1"/>
</dbReference>
<comment type="caution">
    <text evidence="7">The sequence shown here is derived from an EMBL/GenBank/DDBJ whole genome shotgun (WGS) entry which is preliminary data.</text>
</comment>
<dbReference type="GO" id="GO:0051082">
    <property type="term" value="F:unfolded protein binding"/>
    <property type="evidence" value="ECO:0007669"/>
    <property type="project" value="InterPro"/>
</dbReference>
<evidence type="ECO:0000256" key="3">
    <source>
        <dbReference type="ARBA" id="ARBA00022840"/>
    </source>
</evidence>
<dbReference type="GO" id="GO:0016887">
    <property type="term" value="F:ATP hydrolysis activity"/>
    <property type="evidence" value="ECO:0007669"/>
    <property type="project" value="InterPro"/>
</dbReference>
<dbReference type="STRING" id="56216.A0A1A6HLF9"/>
<dbReference type="PANTHER" id="PTHR11353">
    <property type="entry name" value="CHAPERONIN"/>
    <property type="match status" value="1"/>
</dbReference>